<dbReference type="InterPro" id="IPR005102">
    <property type="entry name" value="Carbo-bd_X2"/>
</dbReference>
<dbReference type="RefSeq" id="WP_251225309.1">
    <property type="nucleotide sequence ID" value="NZ_JAMBOL010000051.1"/>
</dbReference>
<evidence type="ECO:0000256" key="2">
    <source>
        <dbReference type="ARBA" id="ARBA00022729"/>
    </source>
</evidence>
<dbReference type="Pfam" id="PF09479">
    <property type="entry name" value="Flg_new"/>
    <property type="match status" value="1"/>
</dbReference>
<dbReference type="Proteomes" id="UP001139179">
    <property type="component" value="Unassembled WGS sequence"/>
</dbReference>
<evidence type="ECO:0000256" key="4">
    <source>
        <dbReference type="ARBA" id="ARBA00023277"/>
    </source>
</evidence>
<keyword evidence="6" id="KW-0472">Membrane</keyword>
<dbReference type="Gene3D" id="2.60.40.2700">
    <property type="match status" value="2"/>
</dbReference>
<evidence type="ECO:0000313" key="8">
    <source>
        <dbReference type="EMBL" id="MCM3716662.1"/>
    </source>
</evidence>
<dbReference type="InterPro" id="IPR013783">
    <property type="entry name" value="Ig-like_fold"/>
</dbReference>
<feature type="transmembrane region" description="Helical" evidence="6">
    <location>
        <begin position="12"/>
        <end position="32"/>
    </location>
</feature>
<evidence type="ECO:0000259" key="7">
    <source>
        <dbReference type="PROSITE" id="PS51272"/>
    </source>
</evidence>
<dbReference type="GO" id="GO:0030313">
    <property type="term" value="C:cell envelope"/>
    <property type="evidence" value="ECO:0007669"/>
    <property type="project" value="UniProtKB-SubCell"/>
</dbReference>
<dbReference type="PANTHER" id="PTHR43308">
    <property type="entry name" value="OUTER MEMBRANE PROTEIN ALPHA-RELATED"/>
    <property type="match status" value="1"/>
</dbReference>
<evidence type="ECO:0000256" key="1">
    <source>
        <dbReference type="ARBA" id="ARBA00004196"/>
    </source>
</evidence>
<comment type="subcellular location">
    <subcellularLocation>
        <location evidence="1">Cell envelope</location>
    </subcellularLocation>
</comment>
<dbReference type="SUPFAM" id="SSF81296">
    <property type="entry name" value="E set domains"/>
    <property type="match status" value="1"/>
</dbReference>
<dbReference type="InterPro" id="IPR051465">
    <property type="entry name" value="Cell_Envelope_Struct_Comp"/>
</dbReference>
<feature type="domain" description="SLH" evidence="7">
    <location>
        <begin position="1407"/>
        <end position="1465"/>
    </location>
</feature>
<dbReference type="PROSITE" id="PS51272">
    <property type="entry name" value="SLH"/>
    <property type="match status" value="3"/>
</dbReference>
<dbReference type="Gene3D" id="2.60.40.4270">
    <property type="entry name" value="Listeria-Bacteroides repeat domain"/>
    <property type="match status" value="1"/>
</dbReference>
<evidence type="ECO:0000256" key="5">
    <source>
        <dbReference type="ARBA" id="ARBA00023326"/>
    </source>
</evidence>
<dbReference type="Pfam" id="PF00395">
    <property type="entry name" value="SLH"/>
    <property type="match status" value="3"/>
</dbReference>
<dbReference type="NCBIfam" id="TIGR02543">
    <property type="entry name" value="List_Bact_rpt"/>
    <property type="match status" value="1"/>
</dbReference>
<proteinExistence type="predicted"/>
<keyword evidence="3" id="KW-0136">Cellulose degradation</keyword>
<comment type="caution">
    <text evidence="8">The sequence shown here is derived from an EMBL/GenBank/DDBJ whole genome shotgun (WGS) entry which is preliminary data.</text>
</comment>
<gene>
    <name evidence="8" type="ORF">M3202_21710</name>
</gene>
<keyword evidence="4" id="KW-0119">Carbohydrate metabolism</keyword>
<reference evidence="8" key="1">
    <citation type="submission" date="2022-05" db="EMBL/GenBank/DDBJ databases">
        <title>Comparative Genomics of Spacecraft Associated Microbes.</title>
        <authorList>
            <person name="Tran M.T."/>
            <person name="Wright A."/>
            <person name="Seuylemezian A."/>
            <person name="Eisen J."/>
            <person name="Coil D."/>
        </authorList>
    </citation>
    <scope>NUCLEOTIDE SEQUENCE</scope>
    <source>
        <strain evidence="8">214.1.1</strain>
    </source>
</reference>
<dbReference type="Gene3D" id="2.60.40.10">
    <property type="entry name" value="Immunoglobulins"/>
    <property type="match status" value="1"/>
</dbReference>
<accession>A0A9X2IRP5</accession>
<dbReference type="EMBL" id="JAMBOL010000051">
    <property type="protein sequence ID" value="MCM3716662.1"/>
    <property type="molecule type" value="Genomic_DNA"/>
</dbReference>
<keyword evidence="6" id="KW-0812">Transmembrane</keyword>
<organism evidence="8 9">
    <name type="scientific">Halalkalibacter oceani</name>
    <dbReference type="NCBI Taxonomy" id="1653776"/>
    <lineage>
        <taxon>Bacteria</taxon>
        <taxon>Bacillati</taxon>
        <taxon>Bacillota</taxon>
        <taxon>Bacilli</taxon>
        <taxon>Bacillales</taxon>
        <taxon>Bacillaceae</taxon>
        <taxon>Halalkalibacter</taxon>
    </lineage>
</organism>
<protein>
    <submittedName>
        <fullName evidence="8">S-layer homology domain-containing protein</fullName>
    </submittedName>
</protein>
<dbReference type="InterPro" id="IPR014756">
    <property type="entry name" value="Ig_E-set"/>
</dbReference>
<feature type="domain" description="SLH" evidence="7">
    <location>
        <begin position="1340"/>
        <end position="1405"/>
    </location>
</feature>
<dbReference type="GO" id="GO:0030245">
    <property type="term" value="P:cellulose catabolic process"/>
    <property type="evidence" value="ECO:0007669"/>
    <property type="project" value="UniProtKB-KW"/>
</dbReference>
<evidence type="ECO:0000256" key="6">
    <source>
        <dbReference type="SAM" id="Phobius"/>
    </source>
</evidence>
<name>A0A9X2IRP5_9BACI</name>
<dbReference type="Pfam" id="PF03442">
    <property type="entry name" value="CBM_X2"/>
    <property type="match status" value="1"/>
</dbReference>
<keyword evidence="2" id="KW-0732">Signal</keyword>
<keyword evidence="6" id="KW-1133">Transmembrane helix</keyword>
<dbReference type="PANTHER" id="PTHR43308:SF5">
    <property type="entry name" value="S-LAYER PROTEIN _ PEPTIDOGLYCAN ENDO-BETA-N-ACETYLGLUCOSAMINIDASE"/>
    <property type="match status" value="1"/>
</dbReference>
<evidence type="ECO:0000256" key="3">
    <source>
        <dbReference type="ARBA" id="ARBA00023001"/>
    </source>
</evidence>
<feature type="domain" description="SLH" evidence="7">
    <location>
        <begin position="1467"/>
        <end position="1530"/>
    </location>
</feature>
<sequence>MYFFYKKRQRSISVNLIFILIFSNFLMFGSLVHQVQAATIDLDSAKKFSVADSNNNEWVFGTVGLEGDKTGVLKVKLDSNWEILDEITYKVYRTDGSEVFTTDVKALMGARASNVSDFSVYPLSGGRSIITWEGTNNGCSGSFQFIMLDLRGNVIKEATNISTQASTYNCYTGATELTNGNIAFFWQHAGNEYYLRIFDSNGNPVTEPTSITNTGTRELPAGSTYEHSIAASSDGTFMITYHSYDSGYYQGVIYNNNGTQRTVNGFNHFKLSDLPKPSGGAYSKVVGLTNGKYAVYYRTHAEGKVKFFNSSGEAIGNEIDTDLVWNFISLATGGFLVAETPEIRAKHYDNDGTLLENWKSIDNDQGDGWSELFFAGYDQGFGVYNSMTGNIILHGMGEVTVPPIENSMISPTSVTFDQNEANQLDVEVTMTLNGNTLSSILNGTTLLQAGTDYEVSGNTVTIKKEYLAKQVVGTTTLTFTFSSGDPQNLEIEISDTTPSSGGCADSIPPDYRCEDFESVDPTGSDYSPRTIGDWTVAILQENGAHDPNAVIGIFNENDNQMLDLMNEHDVGEYALFKLTSGDSFKLVSFKAKEMGQALYTVLGYKSGVPVPGAEYDFNASTLTTVELTNPAWGNITEFRIVQQKREKDISLLIDDLVVTDADAGGEPVLPELEGTVSITGEAKFGSTFMADISRITYRPNATTDNPTYQWYRGATSISEATSPTYTLVEADIGETIKVTVTADGTNAVGSVTSAETAVVEKADGPSAPSAPTEVSKTTTTIMLQEEAGQEYSGDNGTTWQDSPIFSGLMSDTEYTFITRVKETATHKASPDSEGTTIRTEAIPVIGGTVSIIGDTKYGSELTTDLSDITYTPTTTEDVPTYQWYRGATSISEATSPTYTLVEADIGETIKVTVTADGTNAVGSVTSVETAVVEKADGPSAPSAPTEVSKTTTTIMLQEEAGQEYSGDNGTTWQDSPIFSGLMSDTEYTFITRVKETATHKASPDSEGTTIKTSKVATYTITYNGNNNTGGTVPTDGGTYEEGDDVTVLGNTGNLVRAGYTFAGWNTQADGNGTNYEAGAAFSIGIKNVTLYAKWIAIPPSGGGGGGGSTPPRTPTPNQPGTEIITVPVETGNVGSGSTVTQTQITRTTDPNGRVNDEVVLTPERAKETVQSVTEAGQTLARIVIPDEKDAVSQVNVTILQEAAKELGDSRIDLEIYTENVRIIVPQQSLDGFENDLFFHVVPLKDEAERREVENRARVEQIVREMGKDQTVNVIARPMTIETNMQSSPVTLVLPLRDVELPTNQQEREAFLADLVVFIEHSDGERELVKANLVEYKGNQIGLEFNVHKFSTFAILYIEGWDDDYLFHQAYIKGFTDGTFKPQNMVTRAEVAAMLARNLEYDHARPVNHAPFPDVQSTHWASGAIEFVKQEGLMRGDTTGTFHPNASMTRAEMAVIAGRYMELGEGDLTNPHFLDVSSHWAADSIEAASLAGIVNGYTDGTYKPNGHVTRAEAVTMINRLFNRGPLYGITIQSYPDVPATHWAFYDIEEAAQDHVYTIHPEAGENIVN</sequence>
<dbReference type="InterPro" id="IPR013378">
    <property type="entry name" value="InlB-like_B-rpt"/>
</dbReference>
<keyword evidence="5" id="KW-0624">Polysaccharide degradation</keyword>
<dbReference type="InterPro" id="IPR001119">
    <property type="entry name" value="SLH_dom"/>
</dbReference>
<dbReference type="InterPro" id="IPR042229">
    <property type="entry name" value="Listeria/Bacterioides_rpt_sf"/>
</dbReference>
<evidence type="ECO:0000313" key="9">
    <source>
        <dbReference type="Proteomes" id="UP001139179"/>
    </source>
</evidence>
<keyword evidence="9" id="KW-1185">Reference proteome</keyword>